<feature type="signal peptide" evidence="1">
    <location>
        <begin position="1"/>
        <end position="24"/>
    </location>
</feature>
<dbReference type="Gene3D" id="3.30.1330.130">
    <property type="match status" value="1"/>
</dbReference>
<dbReference type="InterPro" id="IPR003814">
    <property type="entry name" value="FmdEsu_dom"/>
</dbReference>
<gene>
    <name evidence="3" type="ORF">V8V93_16300</name>
</gene>
<reference evidence="3 4" key="1">
    <citation type="submission" date="2024-03" db="EMBL/GenBank/DDBJ databases">
        <title>Phenotype and Genome Characterization of a Sulfate-Reducing Bacterium Pseudodesulfovibrio sp. strain 5S69, isolated from Petroleum Reservoir in Tatarstan (Russia).</title>
        <authorList>
            <person name="Bidzhieva S.K."/>
            <person name="Kadnikov V."/>
            <person name="Tourova T.P."/>
            <person name="Samigullina S.R."/>
            <person name="Sokolova D.S."/>
            <person name="Poltaraus A.B."/>
            <person name="Avtukh A.N."/>
            <person name="Tereshina V.M."/>
            <person name="Mardanov A.V."/>
            <person name="Nazina T.N."/>
        </authorList>
    </citation>
    <scope>NUCLEOTIDE SEQUENCE [LARGE SCALE GENOMIC DNA]</scope>
    <source>
        <strain evidence="3 4">5S69</strain>
    </source>
</reference>
<dbReference type="SUPFAM" id="SSF143555">
    <property type="entry name" value="FwdE-like"/>
    <property type="match status" value="2"/>
</dbReference>
<dbReference type="EMBL" id="CP146609">
    <property type="protein sequence ID" value="WWX21993.1"/>
    <property type="molecule type" value="Genomic_DNA"/>
</dbReference>
<dbReference type="RefSeq" id="WP_338667670.1">
    <property type="nucleotide sequence ID" value="NZ_CP146609.1"/>
</dbReference>
<dbReference type="Pfam" id="PF02663">
    <property type="entry name" value="FmdE"/>
    <property type="match status" value="1"/>
</dbReference>
<feature type="chain" id="PRO_5046331663" evidence="1">
    <location>
        <begin position="25"/>
        <end position="358"/>
    </location>
</feature>
<evidence type="ECO:0000259" key="2">
    <source>
        <dbReference type="Pfam" id="PF02663"/>
    </source>
</evidence>
<proteinExistence type="predicted"/>
<evidence type="ECO:0000313" key="3">
    <source>
        <dbReference type="EMBL" id="WWX21993.1"/>
    </source>
</evidence>
<evidence type="ECO:0000313" key="4">
    <source>
        <dbReference type="Proteomes" id="UP001385389"/>
    </source>
</evidence>
<organism evidence="3 4">
    <name type="scientific">Pseudodesulfovibrio methanolicus</name>
    <dbReference type="NCBI Taxonomy" id="3126690"/>
    <lineage>
        <taxon>Bacteria</taxon>
        <taxon>Pseudomonadati</taxon>
        <taxon>Thermodesulfobacteriota</taxon>
        <taxon>Desulfovibrionia</taxon>
        <taxon>Desulfovibrionales</taxon>
        <taxon>Desulfovibrionaceae</taxon>
    </lineage>
</organism>
<keyword evidence="4" id="KW-1185">Reference proteome</keyword>
<name>A0ABZ2IZQ7_9BACT</name>
<protein>
    <submittedName>
        <fullName evidence="3">FmdE family protein</fullName>
    </submittedName>
</protein>
<feature type="domain" description="Formylmethanofuran dehydrogenase subunit E" evidence="2">
    <location>
        <begin position="182"/>
        <end position="236"/>
    </location>
</feature>
<sequence>MKKKIISARVFLVLLLFAASSSWAAGFGPEATPRMNSANSALKAAMQTLAVTPDAPGFMVLTNAGYGQADAGSTEAYLDVVAQATGRTPGTRTLLLVNTPCTEPLWFTVFRKDNQRAVFIKLTPDGFKSQPLALAPASLFKPEGWDSARKGLVGARLFSVASISLSWAEDAPWPMLKGAELHDHFCPGLNAGFMVKAYLDQNLPLGPGDAYVFVGAPPICAMDALQSAYGATMGKHGAYSVLSAKAADKRAKDGVAPTLIAMRVNKKKDTCEGVFIGFDWAKSESFTGVTNADRTPPGGKSNPLFFISRVKMSWKLAQMDMQDKLACIKALGRFSGPAALAGKVAGAGADPYALALSD</sequence>
<accession>A0ABZ2IZQ7</accession>
<evidence type="ECO:0000256" key="1">
    <source>
        <dbReference type="SAM" id="SignalP"/>
    </source>
</evidence>
<keyword evidence="1" id="KW-0732">Signal</keyword>
<dbReference type="Proteomes" id="UP001385389">
    <property type="component" value="Chromosome"/>
</dbReference>